<reference evidence="2 3" key="1">
    <citation type="submission" date="2022-06" db="EMBL/GenBank/DDBJ databases">
        <title>Mycolicibacterium sp. CAU 1645 isolated from seawater.</title>
        <authorList>
            <person name="Kim W."/>
        </authorList>
    </citation>
    <scope>NUCLEOTIDE SEQUENCE [LARGE SCALE GENOMIC DNA]</scope>
    <source>
        <strain evidence="2 3">CAU 1645</strain>
    </source>
</reference>
<comment type="caution">
    <text evidence="2">The sequence shown here is derived from an EMBL/GenBank/DDBJ whole genome shotgun (WGS) entry which is preliminary data.</text>
</comment>
<name>A0ABT1ME54_9MYCO</name>
<dbReference type="EMBL" id="JANDBD010000017">
    <property type="protein sequence ID" value="MCP9276494.1"/>
    <property type="molecule type" value="Genomic_DNA"/>
</dbReference>
<dbReference type="Proteomes" id="UP001651690">
    <property type="component" value="Unassembled WGS sequence"/>
</dbReference>
<keyword evidence="3" id="KW-1185">Reference proteome</keyword>
<evidence type="ECO:0000313" key="3">
    <source>
        <dbReference type="Proteomes" id="UP001651690"/>
    </source>
</evidence>
<evidence type="ECO:0000313" key="2">
    <source>
        <dbReference type="EMBL" id="MCP9276494.1"/>
    </source>
</evidence>
<feature type="domain" description="4Fe-4S Wbl-type" evidence="1">
    <location>
        <begin position="6"/>
        <end position="60"/>
    </location>
</feature>
<dbReference type="PROSITE" id="PS51674">
    <property type="entry name" value="4FE4S_WBL"/>
    <property type="match status" value="1"/>
</dbReference>
<accession>A0ABT1ME54</accession>
<organism evidence="2 3">
    <name type="scientific">Mycolicibacterium arenosum</name>
    <dbReference type="NCBI Taxonomy" id="2952157"/>
    <lineage>
        <taxon>Bacteria</taxon>
        <taxon>Bacillati</taxon>
        <taxon>Actinomycetota</taxon>
        <taxon>Actinomycetes</taxon>
        <taxon>Mycobacteriales</taxon>
        <taxon>Mycobacteriaceae</taxon>
        <taxon>Mycolicibacterium</taxon>
    </lineage>
</organism>
<protein>
    <submittedName>
        <fullName evidence="2">WhiB family transcriptional regulator</fullName>
    </submittedName>
</protein>
<dbReference type="RefSeq" id="WP_255064542.1">
    <property type="nucleotide sequence ID" value="NZ_JANDBD010000017.1"/>
</dbReference>
<sequence length="216" mass="23407">MTGIPPCAVDPDRWFDRRRRVETLVTCLRCPTRRQCAGEALRAGTREGMWAGVWIDGDHEPAVRWLQAIAADWPPPRRAAPPSPNRAPARRAALPLPRRRPLPRCSVTAAVDARASGHCEVMAPGCRLSGDRHLSRVPGRDPAEATSAAEVFSACSPCAEMVCAETDLMRHHGFVVVSTGAAARTPVHWRAARWVLLGRAGELTEVDTAVADAESA</sequence>
<evidence type="ECO:0000259" key="1">
    <source>
        <dbReference type="PROSITE" id="PS51674"/>
    </source>
</evidence>
<dbReference type="Pfam" id="PF02467">
    <property type="entry name" value="Whib"/>
    <property type="match status" value="1"/>
</dbReference>
<proteinExistence type="predicted"/>
<gene>
    <name evidence="2" type="ORF">NM203_30330</name>
</gene>
<dbReference type="InterPro" id="IPR034768">
    <property type="entry name" value="4FE4S_WBL"/>
</dbReference>